<sequence>MDEIHTNKSKNLIQFERITWKLKSGIDVFSVFEEILFNKNIKAKYYEPIQSQIIDYTLNRENYYELFTKSLLDLLKTWKDQEHRRNFKVILKLPWHPKSENLLIYEL</sequence>
<dbReference type="Proteomes" id="UP001153678">
    <property type="component" value="Unassembled WGS sequence"/>
</dbReference>
<organism evidence="1 2">
    <name type="scientific">Funneliformis geosporum</name>
    <dbReference type="NCBI Taxonomy" id="1117311"/>
    <lineage>
        <taxon>Eukaryota</taxon>
        <taxon>Fungi</taxon>
        <taxon>Fungi incertae sedis</taxon>
        <taxon>Mucoromycota</taxon>
        <taxon>Glomeromycotina</taxon>
        <taxon>Glomeromycetes</taxon>
        <taxon>Glomerales</taxon>
        <taxon>Glomeraceae</taxon>
        <taxon>Funneliformis</taxon>
    </lineage>
</organism>
<comment type="caution">
    <text evidence="1">The sequence shown here is derived from an EMBL/GenBank/DDBJ whole genome shotgun (WGS) entry which is preliminary data.</text>
</comment>
<evidence type="ECO:0000313" key="2">
    <source>
        <dbReference type="Proteomes" id="UP001153678"/>
    </source>
</evidence>
<dbReference type="AlphaFoldDB" id="A0A9W4WQU3"/>
<dbReference type="EMBL" id="CAMKVN010000208">
    <property type="protein sequence ID" value="CAI2165234.1"/>
    <property type="molecule type" value="Genomic_DNA"/>
</dbReference>
<reference evidence="1" key="1">
    <citation type="submission" date="2022-08" db="EMBL/GenBank/DDBJ databases">
        <authorList>
            <person name="Kallberg Y."/>
            <person name="Tangrot J."/>
            <person name="Rosling A."/>
        </authorList>
    </citation>
    <scope>NUCLEOTIDE SEQUENCE</scope>
    <source>
        <strain evidence="1">Wild A</strain>
    </source>
</reference>
<gene>
    <name evidence="1" type="ORF">FWILDA_LOCUS1971</name>
</gene>
<accession>A0A9W4WQU3</accession>
<evidence type="ECO:0000313" key="1">
    <source>
        <dbReference type="EMBL" id="CAI2165234.1"/>
    </source>
</evidence>
<dbReference type="OrthoDB" id="2430340at2759"/>
<proteinExistence type="predicted"/>
<keyword evidence="2" id="KW-1185">Reference proteome</keyword>
<name>A0A9W4WQU3_9GLOM</name>
<protein>
    <submittedName>
        <fullName evidence="1">4309_t:CDS:1</fullName>
    </submittedName>
</protein>